<proteinExistence type="predicted"/>
<protein>
    <submittedName>
        <fullName evidence="1">Uncharacterized protein</fullName>
    </submittedName>
</protein>
<evidence type="ECO:0000313" key="1">
    <source>
        <dbReference type="EMBL" id="SHF17047.1"/>
    </source>
</evidence>
<dbReference type="AlphaFoldDB" id="A0A1M4ZGX1"/>
<dbReference type="RefSeq" id="WP_073172450.1">
    <property type="nucleotide sequence ID" value="NZ_FQVE01000002.1"/>
</dbReference>
<name>A0A1M4ZGX1_9FLAO</name>
<dbReference type="EMBL" id="FQVE01000002">
    <property type="protein sequence ID" value="SHF17047.1"/>
    <property type="molecule type" value="Genomic_DNA"/>
</dbReference>
<organism evidence="1 2">
    <name type="scientific">Chryseobacterium vrystaatense</name>
    <dbReference type="NCBI Taxonomy" id="307480"/>
    <lineage>
        <taxon>Bacteria</taxon>
        <taxon>Pseudomonadati</taxon>
        <taxon>Bacteroidota</taxon>
        <taxon>Flavobacteriia</taxon>
        <taxon>Flavobacteriales</taxon>
        <taxon>Weeksellaceae</taxon>
        <taxon>Chryseobacterium group</taxon>
        <taxon>Chryseobacterium</taxon>
    </lineage>
</organism>
<evidence type="ECO:0000313" key="2">
    <source>
        <dbReference type="Proteomes" id="UP000184108"/>
    </source>
</evidence>
<dbReference type="Proteomes" id="UP000184108">
    <property type="component" value="Unassembled WGS sequence"/>
</dbReference>
<gene>
    <name evidence="1" type="ORF">SAMN02787073_1589</name>
</gene>
<sequence length="140" mass="16438">MSSKIIKIVMEDGSSFDYKEKPIDHFGSKEVESTKYKFFNQHKHWEEKALSYFNLDIEDYAKDLFDLIDSDEKNDISDFDDEDILMEVESRCLLPEAVELENSNILNEGFVDRFVNIINRGDNSEIENALAFLEFKYKIS</sequence>
<reference evidence="2" key="1">
    <citation type="submission" date="2016-11" db="EMBL/GenBank/DDBJ databases">
        <authorList>
            <person name="Varghese N."/>
            <person name="Submissions S."/>
        </authorList>
    </citation>
    <scope>NUCLEOTIDE SEQUENCE [LARGE SCALE GENOMIC DNA]</scope>
    <source>
        <strain evidence="2">YR203</strain>
    </source>
</reference>
<accession>A0A1M4ZGX1</accession>